<evidence type="ECO:0000313" key="1">
    <source>
        <dbReference type="EMBL" id="PRQ03474.1"/>
    </source>
</evidence>
<protein>
    <recommendedName>
        <fullName evidence="3">SMI1/KNR4 family protein</fullName>
    </recommendedName>
</protein>
<sequence length="176" mass="19394">MTSDLFAFLSTLQSEGRLVSPIDLEILEAPSEAVAAETMDAWFDGANWRATGHRVVAFAQDGTGGQFGLWHYPELDGEPPVVLLGSEGSAAVLADSLLDFVRQTCAGMQWYPFEGEWNPIDEDEIDEDDEYALDLAGLRARADAELGPWTETSEAMMKRGVERHPDFKAWVEGLRG</sequence>
<dbReference type="EMBL" id="PVNK01000081">
    <property type="protein sequence ID" value="PRQ03474.1"/>
    <property type="molecule type" value="Genomic_DNA"/>
</dbReference>
<dbReference type="AlphaFoldDB" id="A0A2S9YEC9"/>
<evidence type="ECO:0008006" key="3">
    <source>
        <dbReference type="Google" id="ProtNLM"/>
    </source>
</evidence>
<evidence type="ECO:0000313" key="2">
    <source>
        <dbReference type="Proteomes" id="UP000237968"/>
    </source>
</evidence>
<name>A0A2S9YEC9_9BACT</name>
<proteinExistence type="predicted"/>
<keyword evidence="2" id="KW-1185">Reference proteome</keyword>
<dbReference type="Proteomes" id="UP000237968">
    <property type="component" value="Unassembled WGS sequence"/>
</dbReference>
<comment type="caution">
    <text evidence="1">The sequence shown here is derived from an EMBL/GenBank/DDBJ whole genome shotgun (WGS) entry which is preliminary data.</text>
</comment>
<reference evidence="1 2" key="1">
    <citation type="submission" date="2018-03" db="EMBL/GenBank/DDBJ databases">
        <title>Draft Genome Sequences of the Obligatory Marine Myxobacteria Enhygromyxa salina SWB005.</title>
        <authorList>
            <person name="Poehlein A."/>
            <person name="Moghaddam J.A."/>
            <person name="Harms H."/>
            <person name="Alanjari M."/>
            <person name="Koenig G.M."/>
            <person name="Daniel R."/>
            <person name="Schaeberle T.F."/>
        </authorList>
    </citation>
    <scope>NUCLEOTIDE SEQUENCE [LARGE SCALE GENOMIC DNA]</scope>
    <source>
        <strain evidence="1 2">SWB005</strain>
    </source>
</reference>
<accession>A0A2S9YEC9</accession>
<dbReference type="OrthoDB" id="5541001at2"/>
<gene>
    <name evidence="1" type="ORF">ENSA5_15040</name>
</gene>
<dbReference type="RefSeq" id="WP_106390973.1">
    <property type="nucleotide sequence ID" value="NZ_PVNK01000081.1"/>
</dbReference>
<organism evidence="1 2">
    <name type="scientific">Enhygromyxa salina</name>
    <dbReference type="NCBI Taxonomy" id="215803"/>
    <lineage>
        <taxon>Bacteria</taxon>
        <taxon>Pseudomonadati</taxon>
        <taxon>Myxococcota</taxon>
        <taxon>Polyangia</taxon>
        <taxon>Nannocystales</taxon>
        <taxon>Nannocystaceae</taxon>
        <taxon>Enhygromyxa</taxon>
    </lineage>
</organism>